<evidence type="ECO:0000259" key="6">
    <source>
        <dbReference type="Pfam" id="PF00899"/>
    </source>
</evidence>
<dbReference type="PANTHER" id="PTHR10953">
    <property type="entry name" value="UBIQUITIN-ACTIVATING ENZYME E1"/>
    <property type="match status" value="1"/>
</dbReference>
<dbReference type="AlphaFoldDB" id="W4G1N6"/>
<evidence type="ECO:0000256" key="2">
    <source>
        <dbReference type="ARBA" id="ARBA00006868"/>
    </source>
</evidence>
<accession>W4G1N6</accession>
<keyword evidence="4 5" id="KW-0833">Ubl conjugation pathway</keyword>
<dbReference type="GO" id="GO:0019781">
    <property type="term" value="F:NEDD8 activating enzyme activity"/>
    <property type="evidence" value="ECO:0007669"/>
    <property type="project" value="UniProtKB-UniRule"/>
</dbReference>
<dbReference type="OrthoDB" id="1708823at2759"/>
<proteinExistence type="inferred from homology"/>
<sequence>MATSDKYDRQLRLWGARGQEKLMATKLLLLNAGPTGSEILKNVVLPGVGSFEICDDHIVSESDLGNNFFVTAADLNRPRAQVVTEWMLEMNSDVTGTFLVKRPSDVIAKDISYVNGFNLVVATQLVEPSLSALAKHCQEHAIPLLVLHSFGLFGYLRLQIPNHTIIDSKPDTPFHDLRLASPFPELQQFAASFDLAKLNAHEQSHVPYVVILIQCIQEWQASHHGAFPKNFGEKDAFKQCIRSKCHGSFGQQVNFQEAFDNAFKAYSLPNDAIPDEVTSVLQYASSLAVTPTTPSFWVLARAVAEFVTSHDSLPLSGHVPDMTAFTHTYIALQQIYVRQAAADCDEVLATVEMLLTTAGGDPKRIARDEVLEFCKHAASIRVVQTKPLADEYKQVDLQQVDFEDENATQSPLIWYFMIRAIQSFVEEFGKYPGVDSNTPAEAQWLVDKARHIATSSATSADTFPIEWITLDHGIEACRNSEVEVHNISAILGGVAAQEAVKVITHQFLPMNNTYIFNGITGCAATYML</sequence>
<dbReference type="PANTHER" id="PTHR10953:SF29">
    <property type="entry name" value="NEDD8-ACTIVATING ENZYME E1 REGULATORY SUBUNIT"/>
    <property type="match status" value="1"/>
</dbReference>
<comment type="pathway">
    <text evidence="1 5">Protein modification; protein neddylation.</text>
</comment>
<dbReference type="GO" id="GO:0005737">
    <property type="term" value="C:cytoplasm"/>
    <property type="evidence" value="ECO:0007669"/>
    <property type="project" value="TreeGrafter"/>
</dbReference>
<dbReference type="FunFam" id="3.40.50.720:FF:000475">
    <property type="entry name" value="NEDD8-activating enzyme E1 regulatory subunit"/>
    <property type="match status" value="1"/>
</dbReference>
<dbReference type="PIRSF" id="PIRSF039099">
    <property type="entry name" value="APP-BP1"/>
    <property type="match status" value="1"/>
</dbReference>
<dbReference type="GeneID" id="20813724"/>
<dbReference type="GO" id="GO:0045116">
    <property type="term" value="P:protein neddylation"/>
    <property type="evidence" value="ECO:0007669"/>
    <property type="project" value="UniProtKB-UniRule"/>
</dbReference>
<dbReference type="UniPathway" id="UPA00885"/>
<name>W4G1N6_APHAT</name>
<dbReference type="InterPro" id="IPR030667">
    <property type="entry name" value="APP-BP1"/>
</dbReference>
<dbReference type="InterPro" id="IPR045886">
    <property type="entry name" value="ThiF/MoeB/HesA"/>
</dbReference>
<dbReference type="Pfam" id="PF00899">
    <property type="entry name" value="ThiF"/>
    <property type="match status" value="1"/>
</dbReference>
<organism evidence="7">
    <name type="scientific">Aphanomyces astaci</name>
    <name type="common">Crayfish plague agent</name>
    <dbReference type="NCBI Taxonomy" id="112090"/>
    <lineage>
        <taxon>Eukaryota</taxon>
        <taxon>Sar</taxon>
        <taxon>Stramenopiles</taxon>
        <taxon>Oomycota</taxon>
        <taxon>Saprolegniomycetes</taxon>
        <taxon>Saprolegniales</taxon>
        <taxon>Verrucalvaceae</taxon>
        <taxon>Aphanomyces</taxon>
    </lineage>
</organism>
<dbReference type="RefSeq" id="XP_009837043.1">
    <property type="nucleotide sequence ID" value="XM_009838741.1"/>
</dbReference>
<evidence type="ECO:0000313" key="7">
    <source>
        <dbReference type="EMBL" id="ETV73617.1"/>
    </source>
</evidence>
<dbReference type="Gene3D" id="3.40.50.720">
    <property type="entry name" value="NAD(P)-binding Rossmann-like Domain"/>
    <property type="match status" value="2"/>
</dbReference>
<dbReference type="InterPro" id="IPR035985">
    <property type="entry name" value="Ubiquitin-activating_enz"/>
</dbReference>
<dbReference type="VEuPathDB" id="FungiDB:H257_11728"/>
<dbReference type="EMBL" id="KI913148">
    <property type="protein sequence ID" value="ETV73617.1"/>
    <property type="molecule type" value="Genomic_DNA"/>
</dbReference>
<dbReference type="SUPFAM" id="SSF69572">
    <property type="entry name" value="Activating enzymes of the ubiquitin-like proteins"/>
    <property type="match status" value="1"/>
</dbReference>
<evidence type="ECO:0000256" key="4">
    <source>
        <dbReference type="ARBA" id="ARBA00022786"/>
    </source>
</evidence>
<dbReference type="STRING" id="112090.W4G1N6"/>
<dbReference type="InterPro" id="IPR000594">
    <property type="entry name" value="ThiF_NAD_FAD-bd"/>
</dbReference>
<evidence type="ECO:0000256" key="1">
    <source>
        <dbReference type="ARBA" id="ARBA00005032"/>
    </source>
</evidence>
<gene>
    <name evidence="7" type="ORF">H257_11728</name>
</gene>
<protein>
    <recommendedName>
        <fullName evidence="3 5">NEDD8-activating enzyme E1 regulatory subunit</fullName>
    </recommendedName>
</protein>
<comment type="similarity">
    <text evidence="2 5">Belongs to the ubiquitin-activating E1 family. ULA1 subfamily.</text>
</comment>
<evidence type="ECO:0000256" key="5">
    <source>
        <dbReference type="PIRNR" id="PIRNR039099"/>
    </source>
</evidence>
<evidence type="ECO:0000256" key="3">
    <source>
        <dbReference type="ARBA" id="ARBA00015407"/>
    </source>
</evidence>
<reference evidence="7" key="1">
    <citation type="submission" date="2013-12" db="EMBL/GenBank/DDBJ databases">
        <title>The Genome Sequence of Aphanomyces astaci APO3.</title>
        <authorList>
            <consortium name="The Broad Institute Genomics Platform"/>
            <person name="Russ C."/>
            <person name="Tyler B."/>
            <person name="van West P."/>
            <person name="Dieguez-Uribeondo J."/>
            <person name="Young S.K."/>
            <person name="Zeng Q."/>
            <person name="Gargeya S."/>
            <person name="Fitzgerald M."/>
            <person name="Abouelleil A."/>
            <person name="Alvarado L."/>
            <person name="Chapman S.B."/>
            <person name="Gainer-Dewar J."/>
            <person name="Goldberg J."/>
            <person name="Griggs A."/>
            <person name="Gujja S."/>
            <person name="Hansen M."/>
            <person name="Howarth C."/>
            <person name="Imamovic A."/>
            <person name="Ireland A."/>
            <person name="Larimer J."/>
            <person name="McCowan C."/>
            <person name="Murphy C."/>
            <person name="Pearson M."/>
            <person name="Poon T.W."/>
            <person name="Priest M."/>
            <person name="Roberts A."/>
            <person name="Saif S."/>
            <person name="Shea T."/>
            <person name="Sykes S."/>
            <person name="Wortman J."/>
            <person name="Nusbaum C."/>
            <person name="Birren B."/>
        </authorList>
    </citation>
    <scope>NUCLEOTIDE SEQUENCE [LARGE SCALE GENOMIC DNA]</scope>
    <source>
        <strain evidence="7">APO3</strain>
    </source>
</reference>
<feature type="domain" description="THIF-type NAD/FAD binding fold" evidence="6">
    <location>
        <begin position="7"/>
        <end position="513"/>
    </location>
</feature>